<sequence length="87" mass="9948">MDLSLSLIITSSPKVTLTVSRTLAIICTLYESVYCTLIMSLFENTRYYITLYNHVLFAYKYSFLSLHLVTVSTSHQPTSFPTKSVRL</sequence>
<keyword evidence="1" id="KW-0812">Transmembrane</keyword>
<evidence type="ECO:0000313" key="3">
    <source>
        <dbReference type="Proteomes" id="UP000593567"/>
    </source>
</evidence>
<dbReference type="Proteomes" id="UP000593567">
    <property type="component" value="Unassembled WGS sequence"/>
</dbReference>
<dbReference type="AlphaFoldDB" id="A0A7J7KIS6"/>
<keyword evidence="3" id="KW-1185">Reference proteome</keyword>
<organism evidence="2 3">
    <name type="scientific">Bugula neritina</name>
    <name type="common">Brown bryozoan</name>
    <name type="synonym">Sertularia neritina</name>
    <dbReference type="NCBI Taxonomy" id="10212"/>
    <lineage>
        <taxon>Eukaryota</taxon>
        <taxon>Metazoa</taxon>
        <taxon>Spiralia</taxon>
        <taxon>Lophotrochozoa</taxon>
        <taxon>Bryozoa</taxon>
        <taxon>Gymnolaemata</taxon>
        <taxon>Cheilostomatida</taxon>
        <taxon>Flustrina</taxon>
        <taxon>Buguloidea</taxon>
        <taxon>Bugulidae</taxon>
        <taxon>Bugula</taxon>
    </lineage>
</organism>
<accession>A0A7J7KIS6</accession>
<evidence type="ECO:0000256" key="1">
    <source>
        <dbReference type="SAM" id="Phobius"/>
    </source>
</evidence>
<proteinExistence type="predicted"/>
<keyword evidence="1" id="KW-1133">Transmembrane helix</keyword>
<protein>
    <submittedName>
        <fullName evidence="2">Uncharacterized protein</fullName>
    </submittedName>
</protein>
<gene>
    <name evidence="2" type="ORF">EB796_003856</name>
</gene>
<name>A0A7J7KIS6_BUGNE</name>
<keyword evidence="1" id="KW-0472">Membrane</keyword>
<dbReference type="EMBL" id="VXIV02000507">
    <property type="protein sequence ID" value="KAF6037831.1"/>
    <property type="molecule type" value="Genomic_DNA"/>
</dbReference>
<comment type="caution">
    <text evidence="2">The sequence shown here is derived from an EMBL/GenBank/DDBJ whole genome shotgun (WGS) entry which is preliminary data.</text>
</comment>
<reference evidence="2" key="1">
    <citation type="submission" date="2020-06" db="EMBL/GenBank/DDBJ databases">
        <title>Draft genome of Bugula neritina, a colonial animal packing powerful symbionts and potential medicines.</title>
        <authorList>
            <person name="Rayko M."/>
        </authorList>
    </citation>
    <scope>NUCLEOTIDE SEQUENCE [LARGE SCALE GENOMIC DNA]</scope>
    <source>
        <strain evidence="2">Kwan_BN1</strain>
    </source>
</reference>
<evidence type="ECO:0000313" key="2">
    <source>
        <dbReference type="EMBL" id="KAF6037831.1"/>
    </source>
</evidence>
<feature type="transmembrane region" description="Helical" evidence="1">
    <location>
        <begin position="20"/>
        <end position="42"/>
    </location>
</feature>